<dbReference type="AlphaFoldDB" id="A0A151ANS2"/>
<dbReference type="InterPro" id="IPR001991">
    <property type="entry name" value="Na-dicarboxylate_symporter"/>
</dbReference>
<dbReference type="GO" id="GO:0015293">
    <property type="term" value="F:symporter activity"/>
    <property type="evidence" value="ECO:0007669"/>
    <property type="project" value="UniProtKB-KW"/>
</dbReference>
<protein>
    <submittedName>
        <fullName evidence="9">Proton glutamate symport protein</fullName>
    </submittedName>
</protein>
<feature type="transmembrane region" description="Helical" evidence="8">
    <location>
        <begin position="227"/>
        <end position="250"/>
    </location>
</feature>
<dbReference type="EMBL" id="LTBB01000004">
    <property type="protein sequence ID" value="KYH29269.1"/>
    <property type="molecule type" value="Genomic_DNA"/>
</dbReference>
<dbReference type="PANTHER" id="PTHR42865:SF7">
    <property type="entry name" value="PROTON_GLUTAMATE-ASPARTATE SYMPORTER"/>
    <property type="match status" value="1"/>
</dbReference>
<dbReference type="PATRIC" id="fig|1121305.3.peg.1016"/>
<dbReference type="InterPro" id="IPR018107">
    <property type="entry name" value="Na-dicarboxylate_symporter_CS"/>
</dbReference>
<feature type="transmembrane region" description="Helical" evidence="8">
    <location>
        <begin position="12"/>
        <end position="31"/>
    </location>
</feature>
<dbReference type="GO" id="GO:0005886">
    <property type="term" value="C:plasma membrane"/>
    <property type="evidence" value="ECO:0007669"/>
    <property type="project" value="UniProtKB-SubCell"/>
</dbReference>
<evidence type="ECO:0000256" key="2">
    <source>
        <dbReference type="ARBA" id="ARBA00022448"/>
    </source>
</evidence>
<dbReference type="Pfam" id="PF00375">
    <property type="entry name" value="SDF"/>
    <property type="match status" value="1"/>
</dbReference>
<gene>
    <name evidence="9" type="primary">gltP_1</name>
    <name evidence="9" type="ORF">CLCOL_10020</name>
</gene>
<keyword evidence="6 8" id="KW-1133">Transmembrane helix</keyword>
<evidence type="ECO:0000256" key="4">
    <source>
        <dbReference type="ARBA" id="ARBA00022692"/>
    </source>
</evidence>
<evidence type="ECO:0000313" key="10">
    <source>
        <dbReference type="Proteomes" id="UP000075374"/>
    </source>
</evidence>
<dbReference type="Proteomes" id="UP000075374">
    <property type="component" value="Unassembled WGS sequence"/>
</dbReference>
<name>A0A151ANS2_9CLOT</name>
<dbReference type="STRING" id="1121305.CLCOL_10020"/>
<feature type="transmembrane region" description="Helical" evidence="8">
    <location>
        <begin position="194"/>
        <end position="215"/>
    </location>
</feature>
<dbReference type="Gene3D" id="1.10.3860.10">
    <property type="entry name" value="Sodium:dicarboxylate symporter"/>
    <property type="match status" value="1"/>
</dbReference>
<keyword evidence="7 8" id="KW-0472">Membrane</keyword>
<comment type="subcellular location">
    <subcellularLocation>
        <location evidence="1">Cell membrane</location>
        <topology evidence="1">Multi-pass membrane protein</topology>
    </subcellularLocation>
</comment>
<dbReference type="PANTHER" id="PTHR42865">
    <property type="entry name" value="PROTON/GLUTAMATE-ASPARTATE SYMPORTER"/>
    <property type="match status" value="1"/>
</dbReference>
<dbReference type="GO" id="GO:0006835">
    <property type="term" value="P:dicarboxylic acid transport"/>
    <property type="evidence" value="ECO:0007669"/>
    <property type="project" value="TreeGrafter"/>
</dbReference>
<dbReference type="RefSeq" id="WP_061857891.1">
    <property type="nucleotide sequence ID" value="NZ_LTBB01000004.1"/>
</dbReference>
<feature type="transmembrane region" description="Helical" evidence="8">
    <location>
        <begin position="51"/>
        <end position="75"/>
    </location>
</feature>
<keyword evidence="3" id="KW-1003">Cell membrane</keyword>
<dbReference type="SUPFAM" id="SSF118215">
    <property type="entry name" value="Proton glutamate symport protein"/>
    <property type="match status" value="1"/>
</dbReference>
<comment type="caution">
    <text evidence="9">The sequence shown here is derived from an EMBL/GenBank/DDBJ whole genome shotgun (WGS) entry which is preliminary data.</text>
</comment>
<evidence type="ECO:0000256" key="6">
    <source>
        <dbReference type="ARBA" id="ARBA00022989"/>
    </source>
</evidence>
<reference evidence="9 10" key="1">
    <citation type="submission" date="2016-02" db="EMBL/GenBank/DDBJ databases">
        <title>Genome sequence of Clostridium colicanis DSM 13634.</title>
        <authorList>
            <person name="Poehlein A."/>
            <person name="Daniel R."/>
        </authorList>
    </citation>
    <scope>NUCLEOTIDE SEQUENCE [LARGE SCALE GENOMIC DNA]</scope>
    <source>
        <strain evidence="9 10">DSM 13634</strain>
    </source>
</reference>
<keyword evidence="5" id="KW-0769">Symport</keyword>
<evidence type="ECO:0000256" key="7">
    <source>
        <dbReference type="ARBA" id="ARBA00023136"/>
    </source>
</evidence>
<keyword evidence="4 8" id="KW-0812">Transmembrane</keyword>
<dbReference type="PROSITE" id="PS00713">
    <property type="entry name" value="NA_DICARBOXYL_SYMP_1"/>
    <property type="match status" value="1"/>
</dbReference>
<sequence length="429" mass="45381">MKQHKKMSLATKIFLSLAFGILFGLIANVFFPTTVNSGLSKWILSPLGDIFLRAIKMLVVPLVLCSLITGVASIGDVKKLGRVGVRTIIYYTLTTALAITLALGVASIIKPGIGTGVALSQVKESVETAEAPFIMDVFVNMIPTNPIEAMVNGDMLQIIVFAIIFGICITLIGEKVKPLLDIITEINEVLLKMIGIIMLAAPIGVFALISKVIMLQGASVLIPLLKYILTVALGLAIQCILVYGLALKVLGKVNPIKFYKKFWPVMLVACSTSSSNATIPINLETCEEKLGASKSIASFTIPLGATINMDGTAVMQGVAAIFIAQLVGADLTMNQMLMVVLTATLASIGTAGVPGAGAVMLSMVLQQIGLPLEGVALVLSVDRIVDMLRTTVNITGDAAATIIMSNMEKELDLSLYNSESKEVNNGVVI</sequence>
<dbReference type="PRINTS" id="PR00173">
    <property type="entry name" value="EDTRNSPORT"/>
</dbReference>
<evidence type="ECO:0000313" key="9">
    <source>
        <dbReference type="EMBL" id="KYH29269.1"/>
    </source>
</evidence>
<feature type="transmembrane region" description="Helical" evidence="8">
    <location>
        <begin position="155"/>
        <end position="173"/>
    </location>
</feature>
<feature type="transmembrane region" description="Helical" evidence="8">
    <location>
        <begin position="87"/>
        <end position="109"/>
    </location>
</feature>
<feature type="transmembrane region" description="Helical" evidence="8">
    <location>
        <begin position="336"/>
        <end position="353"/>
    </location>
</feature>
<keyword evidence="2" id="KW-0813">Transport</keyword>
<evidence type="ECO:0000256" key="1">
    <source>
        <dbReference type="ARBA" id="ARBA00004651"/>
    </source>
</evidence>
<keyword evidence="10" id="KW-1185">Reference proteome</keyword>
<organism evidence="9 10">
    <name type="scientific">Clostridium colicanis DSM 13634</name>
    <dbReference type="NCBI Taxonomy" id="1121305"/>
    <lineage>
        <taxon>Bacteria</taxon>
        <taxon>Bacillati</taxon>
        <taxon>Bacillota</taxon>
        <taxon>Clostridia</taxon>
        <taxon>Eubacteriales</taxon>
        <taxon>Clostridiaceae</taxon>
        <taxon>Clostridium</taxon>
    </lineage>
</organism>
<dbReference type="InterPro" id="IPR036458">
    <property type="entry name" value="Na:dicarbo_symporter_sf"/>
</dbReference>
<evidence type="ECO:0000256" key="3">
    <source>
        <dbReference type="ARBA" id="ARBA00022475"/>
    </source>
</evidence>
<accession>A0A151ANS2</accession>
<dbReference type="FunFam" id="1.10.3860.10:FF:000001">
    <property type="entry name" value="C4-dicarboxylate transport protein"/>
    <property type="match status" value="1"/>
</dbReference>
<evidence type="ECO:0000256" key="5">
    <source>
        <dbReference type="ARBA" id="ARBA00022847"/>
    </source>
</evidence>
<proteinExistence type="predicted"/>
<evidence type="ECO:0000256" key="8">
    <source>
        <dbReference type="SAM" id="Phobius"/>
    </source>
</evidence>